<dbReference type="InParanoid" id="A0A0C2XC99"/>
<keyword evidence="2" id="KW-1185">Reference proteome</keyword>
<reference evidence="1 2" key="1">
    <citation type="submission" date="2014-04" db="EMBL/GenBank/DDBJ databases">
        <title>Evolutionary Origins and Diversification of the Mycorrhizal Mutualists.</title>
        <authorList>
            <consortium name="DOE Joint Genome Institute"/>
            <consortium name="Mycorrhizal Genomics Consortium"/>
            <person name="Kohler A."/>
            <person name="Kuo A."/>
            <person name="Nagy L.G."/>
            <person name="Floudas D."/>
            <person name="Copeland A."/>
            <person name="Barry K.W."/>
            <person name="Cichocki N."/>
            <person name="Veneault-Fourrey C."/>
            <person name="LaButti K."/>
            <person name="Lindquist E.A."/>
            <person name="Lipzen A."/>
            <person name="Lundell T."/>
            <person name="Morin E."/>
            <person name="Murat C."/>
            <person name="Riley R."/>
            <person name="Ohm R."/>
            <person name="Sun H."/>
            <person name="Tunlid A."/>
            <person name="Henrissat B."/>
            <person name="Grigoriev I.V."/>
            <person name="Hibbett D.S."/>
            <person name="Martin F."/>
        </authorList>
    </citation>
    <scope>NUCLEOTIDE SEQUENCE [LARGE SCALE GENOMIC DNA]</scope>
    <source>
        <strain evidence="1 2">Koide BX008</strain>
    </source>
</reference>
<gene>
    <name evidence="1" type="ORF">M378DRAFT_160964</name>
</gene>
<proteinExistence type="predicted"/>
<dbReference type="AlphaFoldDB" id="A0A0C2XC99"/>
<dbReference type="HOGENOM" id="CLU_2941232_0_0_1"/>
<dbReference type="EMBL" id="KN818236">
    <property type="protein sequence ID" value="KIL66488.1"/>
    <property type="molecule type" value="Genomic_DNA"/>
</dbReference>
<protein>
    <submittedName>
        <fullName evidence="1">Uncharacterized protein</fullName>
    </submittedName>
</protein>
<dbReference type="Proteomes" id="UP000054549">
    <property type="component" value="Unassembled WGS sequence"/>
</dbReference>
<accession>A0A0C2XC99</accession>
<name>A0A0C2XC99_AMAMK</name>
<evidence type="ECO:0000313" key="2">
    <source>
        <dbReference type="Proteomes" id="UP000054549"/>
    </source>
</evidence>
<evidence type="ECO:0000313" key="1">
    <source>
        <dbReference type="EMBL" id="KIL66488.1"/>
    </source>
</evidence>
<sequence length="60" mass="7568">MDDMSPYLHPFRRWFESEPIEFYRIRYGDRLQHSWHDEWHMDDMSPYLHPSDARQRQASN</sequence>
<organism evidence="1 2">
    <name type="scientific">Amanita muscaria (strain Koide BX008)</name>
    <dbReference type="NCBI Taxonomy" id="946122"/>
    <lineage>
        <taxon>Eukaryota</taxon>
        <taxon>Fungi</taxon>
        <taxon>Dikarya</taxon>
        <taxon>Basidiomycota</taxon>
        <taxon>Agaricomycotina</taxon>
        <taxon>Agaricomycetes</taxon>
        <taxon>Agaricomycetidae</taxon>
        <taxon>Agaricales</taxon>
        <taxon>Pluteineae</taxon>
        <taxon>Amanitaceae</taxon>
        <taxon>Amanita</taxon>
    </lineage>
</organism>